<evidence type="ECO:0000256" key="2">
    <source>
        <dbReference type="SAM" id="Phobius"/>
    </source>
</evidence>
<reference evidence="4" key="1">
    <citation type="submission" date="2013-03" db="EMBL/GenBank/DDBJ databases">
        <title>Genome Sequence of the Profundibacterium mesophilum strain KAUST100406-0324T from Red Sea, a novel genus in the family Rhodobacteraceae.</title>
        <authorList>
            <person name="Essack M."/>
            <person name="Alam I."/>
            <person name="Lafi F."/>
            <person name="Alawi W."/>
            <person name="Kamanu F."/>
            <person name="Al-Suwailem A."/>
            <person name="Lee O.O."/>
            <person name="Xu Y."/>
            <person name="Bajic V."/>
            <person name="Qian P.-Y."/>
            <person name="Archer J."/>
        </authorList>
    </citation>
    <scope>NUCLEOTIDE SEQUENCE</scope>
    <source>
        <strain evidence="4">KAUST100406-0324</strain>
    </source>
</reference>
<name>A0A921NX99_9RHOB</name>
<feature type="compositionally biased region" description="Basic and acidic residues" evidence="1">
    <location>
        <begin position="273"/>
        <end position="297"/>
    </location>
</feature>
<dbReference type="RefSeq" id="WP_159964570.1">
    <property type="nucleotide sequence ID" value="NZ_APKE01000014.1"/>
</dbReference>
<feature type="compositionally biased region" description="Basic and acidic residues" evidence="1">
    <location>
        <begin position="319"/>
        <end position="333"/>
    </location>
</feature>
<feature type="region of interest" description="Disordered" evidence="1">
    <location>
        <begin position="42"/>
        <end position="351"/>
    </location>
</feature>
<keyword evidence="2" id="KW-0812">Transmembrane</keyword>
<evidence type="ECO:0000313" key="4">
    <source>
        <dbReference type="EMBL" id="KAF0676434.1"/>
    </source>
</evidence>
<gene>
    <name evidence="4" type="ORF">PMES_01166</name>
</gene>
<keyword evidence="5" id="KW-1185">Reference proteome</keyword>
<dbReference type="InterPro" id="IPR011723">
    <property type="entry name" value="Znf/thioredoxin_put"/>
</dbReference>
<sequence length="456" mass="48104">MRLICPNCTAQYEVDSAMIPDEGRDVQCSHCAHTWFQPGPNMPLGDDAPWDEDDAFGGAQDGADVAGPARRTAPLRREMDEETRRILREEAEREAEARRRAAEGAVPREDGAPEDGARGARGEAPWPDETETDAGEHGAGPVEPWGVETRPDMGPETGPEMGTEPHASPDHARPGAEPVTDLEPETGTGTGPDRDTDHDPEHGTGHDTGHDTGWDDETDIGTGGRRAAGMPAPPNLGGATEAPRVAHIPPEREFDDEKGNDAAGGMSGTGRAPRGEEDPDPTPRPDTDGTPPRRADMPEGAAGNDFAQDGPGMAPPLRADPRAEAPPEGEAPKRGAAVFPAAPPIDPVAAGSRRDLLPDIEEINSTLAAAPQRNLPPPGTAQTRDESPRGFRLGFSLMLFLAAALILLYVFAPPLARALPAIEPVLAAYVDQVNVFRLTLDGWLEDAAAGLSAQEG</sequence>
<keyword evidence="2" id="KW-0472">Membrane</keyword>
<keyword evidence="2" id="KW-1133">Transmembrane helix</keyword>
<dbReference type="AlphaFoldDB" id="A0A921NX99"/>
<organism evidence="4 5">
    <name type="scientific">Profundibacterium mesophilum KAUST100406-0324</name>
    <dbReference type="NCBI Taxonomy" id="1037889"/>
    <lineage>
        <taxon>Bacteria</taxon>
        <taxon>Pseudomonadati</taxon>
        <taxon>Pseudomonadota</taxon>
        <taxon>Alphaproteobacteria</taxon>
        <taxon>Rhodobacterales</taxon>
        <taxon>Roseobacteraceae</taxon>
        <taxon>Profundibacterium</taxon>
    </lineage>
</organism>
<dbReference type="NCBIfam" id="TIGR02098">
    <property type="entry name" value="MJ0042_CXXC"/>
    <property type="match status" value="1"/>
</dbReference>
<dbReference type="EMBL" id="APKE01000014">
    <property type="protein sequence ID" value="KAF0676434.1"/>
    <property type="molecule type" value="Genomic_DNA"/>
</dbReference>
<feature type="compositionally biased region" description="Basic and acidic residues" evidence="1">
    <location>
        <begin position="192"/>
        <end position="213"/>
    </location>
</feature>
<evidence type="ECO:0000259" key="3">
    <source>
        <dbReference type="Pfam" id="PF13717"/>
    </source>
</evidence>
<protein>
    <recommendedName>
        <fullName evidence="3">Zinc finger/thioredoxin putative domain-containing protein</fullName>
    </recommendedName>
</protein>
<evidence type="ECO:0000313" key="5">
    <source>
        <dbReference type="Proteomes" id="UP000698242"/>
    </source>
</evidence>
<feature type="compositionally biased region" description="Basic and acidic residues" evidence="1">
    <location>
        <begin position="75"/>
        <end position="121"/>
    </location>
</feature>
<accession>A0A921NX99</accession>
<proteinExistence type="predicted"/>
<dbReference type="Pfam" id="PF13717">
    <property type="entry name" value="Zn_ribbon_4"/>
    <property type="match status" value="1"/>
</dbReference>
<feature type="compositionally biased region" description="Basic and acidic residues" evidence="1">
    <location>
        <begin position="249"/>
        <end position="260"/>
    </location>
</feature>
<evidence type="ECO:0000256" key="1">
    <source>
        <dbReference type="SAM" id="MobiDB-lite"/>
    </source>
</evidence>
<dbReference type="Proteomes" id="UP000698242">
    <property type="component" value="Unassembled WGS sequence"/>
</dbReference>
<dbReference type="OrthoDB" id="7159357at2"/>
<feature type="transmembrane region" description="Helical" evidence="2">
    <location>
        <begin position="393"/>
        <end position="412"/>
    </location>
</feature>
<feature type="compositionally biased region" description="Low complexity" evidence="1">
    <location>
        <begin position="56"/>
        <end position="69"/>
    </location>
</feature>
<comment type="caution">
    <text evidence="4">The sequence shown here is derived from an EMBL/GenBank/DDBJ whole genome shotgun (WGS) entry which is preliminary data.</text>
</comment>
<feature type="domain" description="Zinc finger/thioredoxin putative" evidence="3">
    <location>
        <begin position="1"/>
        <end position="36"/>
    </location>
</feature>